<organism evidence="1 2">
    <name type="scientific">Manduca sexta</name>
    <name type="common">Tobacco hawkmoth</name>
    <name type="synonym">Tobacco hornworm</name>
    <dbReference type="NCBI Taxonomy" id="7130"/>
    <lineage>
        <taxon>Eukaryota</taxon>
        <taxon>Metazoa</taxon>
        <taxon>Ecdysozoa</taxon>
        <taxon>Arthropoda</taxon>
        <taxon>Hexapoda</taxon>
        <taxon>Insecta</taxon>
        <taxon>Pterygota</taxon>
        <taxon>Neoptera</taxon>
        <taxon>Endopterygota</taxon>
        <taxon>Lepidoptera</taxon>
        <taxon>Glossata</taxon>
        <taxon>Ditrysia</taxon>
        <taxon>Bombycoidea</taxon>
        <taxon>Sphingidae</taxon>
        <taxon>Sphinginae</taxon>
        <taxon>Sphingini</taxon>
        <taxon>Manduca</taxon>
    </lineage>
</organism>
<evidence type="ECO:0000313" key="1">
    <source>
        <dbReference type="EMBL" id="KAG6461394.1"/>
    </source>
</evidence>
<dbReference type="EMBL" id="JH668743">
    <property type="protein sequence ID" value="KAG6461394.1"/>
    <property type="molecule type" value="Genomic_DNA"/>
</dbReference>
<protein>
    <submittedName>
        <fullName evidence="1">Uncharacterized protein</fullName>
    </submittedName>
</protein>
<accession>A0A921ZQ77</accession>
<dbReference type="Proteomes" id="UP000791440">
    <property type="component" value="Unassembled WGS sequence"/>
</dbReference>
<comment type="caution">
    <text evidence="1">The sequence shown here is derived from an EMBL/GenBank/DDBJ whole genome shotgun (WGS) entry which is preliminary data.</text>
</comment>
<feature type="non-terminal residue" evidence="1">
    <location>
        <position position="1"/>
    </location>
</feature>
<dbReference type="AlphaFoldDB" id="A0A921ZQ77"/>
<proteinExistence type="predicted"/>
<feature type="non-terminal residue" evidence="1">
    <location>
        <position position="179"/>
    </location>
</feature>
<keyword evidence="2" id="KW-1185">Reference proteome</keyword>
<name>A0A921ZQ77_MANSE</name>
<evidence type="ECO:0000313" key="2">
    <source>
        <dbReference type="Proteomes" id="UP000791440"/>
    </source>
</evidence>
<reference evidence="1" key="1">
    <citation type="journal article" date="2016" name="Insect Biochem. Mol. Biol.">
        <title>Multifaceted biological insights from a draft genome sequence of the tobacco hornworm moth, Manduca sexta.</title>
        <authorList>
            <person name="Kanost M.R."/>
            <person name="Arrese E.L."/>
            <person name="Cao X."/>
            <person name="Chen Y.R."/>
            <person name="Chellapilla S."/>
            <person name="Goldsmith M.R."/>
            <person name="Grosse-Wilde E."/>
            <person name="Heckel D.G."/>
            <person name="Herndon N."/>
            <person name="Jiang H."/>
            <person name="Papanicolaou A."/>
            <person name="Qu J."/>
            <person name="Soulages J.L."/>
            <person name="Vogel H."/>
            <person name="Walters J."/>
            <person name="Waterhouse R.M."/>
            <person name="Ahn S.J."/>
            <person name="Almeida F.C."/>
            <person name="An C."/>
            <person name="Aqrawi P."/>
            <person name="Bretschneider A."/>
            <person name="Bryant W.B."/>
            <person name="Bucks S."/>
            <person name="Chao H."/>
            <person name="Chevignon G."/>
            <person name="Christen J.M."/>
            <person name="Clarke D.F."/>
            <person name="Dittmer N.T."/>
            <person name="Ferguson L.C.F."/>
            <person name="Garavelou S."/>
            <person name="Gordon K.H.J."/>
            <person name="Gunaratna R.T."/>
            <person name="Han Y."/>
            <person name="Hauser F."/>
            <person name="He Y."/>
            <person name="Heidel-Fischer H."/>
            <person name="Hirsh A."/>
            <person name="Hu Y."/>
            <person name="Jiang H."/>
            <person name="Kalra D."/>
            <person name="Klinner C."/>
            <person name="Konig C."/>
            <person name="Kovar C."/>
            <person name="Kroll A.R."/>
            <person name="Kuwar S.S."/>
            <person name="Lee S.L."/>
            <person name="Lehman R."/>
            <person name="Li K."/>
            <person name="Li Z."/>
            <person name="Liang H."/>
            <person name="Lovelace S."/>
            <person name="Lu Z."/>
            <person name="Mansfield J.H."/>
            <person name="McCulloch K.J."/>
            <person name="Mathew T."/>
            <person name="Morton B."/>
            <person name="Muzny D.M."/>
            <person name="Neunemann D."/>
            <person name="Ongeri F."/>
            <person name="Pauchet Y."/>
            <person name="Pu L.L."/>
            <person name="Pyrousis I."/>
            <person name="Rao X.J."/>
            <person name="Redding A."/>
            <person name="Roesel C."/>
            <person name="Sanchez-Gracia A."/>
            <person name="Schaack S."/>
            <person name="Shukla A."/>
            <person name="Tetreau G."/>
            <person name="Wang Y."/>
            <person name="Xiong G.H."/>
            <person name="Traut W."/>
            <person name="Walsh T.K."/>
            <person name="Worley K.C."/>
            <person name="Wu D."/>
            <person name="Wu W."/>
            <person name="Wu Y.Q."/>
            <person name="Zhang X."/>
            <person name="Zou Z."/>
            <person name="Zucker H."/>
            <person name="Briscoe A.D."/>
            <person name="Burmester T."/>
            <person name="Clem R.J."/>
            <person name="Feyereisen R."/>
            <person name="Grimmelikhuijzen C.J.P."/>
            <person name="Hamodrakas S.J."/>
            <person name="Hansson B.S."/>
            <person name="Huguet E."/>
            <person name="Jermiin L.S."/>
            <person name="Lan Q."/>
            <person name="Lehman H.K."/>
            <person name="Lorenzen M."/>
            <person name="Merzendorfer H."/>
            <person name="Michalopoulos I."/>
            <person name="Morton D.B."/>
            <person name="Muthukrishnan S."/>
            <person name="Oakeshott J.G."/>
            <person name="Palmer W."/>
            <person name="Park Y."/>
            <person name="Passarelli A.L."/>
            <person name="Rozas J."/>
            <person name="Schwartz L.M."/>
            <person name="Smith W."/>
            <person name="Southgate A."/>
            <person name="Vilcinskas A."/>
            <person name="Vogt R."/>
            <person name="Wang P."/>
            <person name="Werren J."/>
            <person name="Yu X.Q."/>
            <person name="Zhou J.J."/>
            <person name="Brown S.J."/>
            <person name="Scherer S.E."/>
            <person name="Richards S."/>
            <person name="Blissard G.W."/>
        </authorList>
    </citation>
    <scope>NUCLEOTIDE SEQUENCE</scope>
</reference>
<sequence length="179" mass="20241">DTSAAQTVYPGCSSVIRKAFESRGTPISALDLVMASLSKNTLMQYNGTYKLWWQFSQIHNYDPYICTVSIVMLFLTEQFKKGAAYGTLNCHRSALSLLLGNVTCDEQIKRLLKGAYKLRPAMPKYSYTWDPQLVLNFVAKWVPNRELSIEQLSKKIVILLALCTAHRVQTLASIKLEDI</sequence>
<reference evidence="1" key="2">
    <citation type="submission" date="2020-12" db="EMBL/GenBank/DDBJ databases">
        <authorList>
            <person name="Kanost M."/>
        </authorList>
    </citation>
    <scope>NUCLEOTIDE SEQUENCE</scope>
</reference>
<dbReference type="PANTHER" id="PTHR35617:SF3">
    <property type="entry name" value="CORE-BINDING (CB) DOMAIN-CONTAINING PROTEIN"/>
    <property type="match status" value="1"/>
</dbReference>
<dbReference type="PANTHER" id="PTHR35617">
    <property type="entry name" value="PHAGE_INTEGRASE DOMAIN-CONTAINING PROTEIN"/>
    <property type="match status" value="1"/>
</dbReference>
<gene>
    <name evidence="1" type="ORF">O3G_MSEX012602</name>
</gene>